<sequence length="94" mass="10908">MLYRFGQVSKPVRTGHTGRYGTGLTSLLSTLHKPSSKTHFLFQLTCLFYRLSISFHLLNFNYAKEVFGLIPKRVFSLSFVQFCFCRFPTIYPNS</sequence>
<accession>A0AAV5JNH7</accession>
<organism evidence="1 2">
    <name type="scientific">Rubroshorea leprosula</name>
    <dbReference type="NCBI Taxonomy" id="152421"/>
    <lineage>
        <taxon>Eukaryota</taxon>
        <taxon>Viridiplantae</taxon>
        <taxon>Streptophyta</taxon>
        <taxon>Embryophyta</taxon>
        <taxon>Tracheophyta</taxon>
        <taxon>Spermatophyta</taxon>
        <taxon>Magnoliopsida</taxon>
        <taxon>eudicotyledons</taxon>
        <taxon>Gunneridae</taxon>
        <taxon>Pentapetalae</taxon>
        <taxon>rosids</taxon>
        <taxon>malvids</taxon>
        <taxon>Malvales</taxon>
        <taxon>Dipterocarpaceae</taxon>
        <taxon>Rubroshorea</taxon>
    </lineage>
</organism>
<dbReference type="EMBL" id="BPVZ01000040">
    <property type="protein sequence ID" value="GKV14301.1"/>
    <property type="molecule type" value="Genomic_DNA"/>
</dbReference>
<comment type="caution">
    <text evidence="1">The sequence shown here is derived from an EMBL/GenBank/DDBJ whole genome shotgun (WGS) entry which is preliminary data.</text>
</comment>
<dbReference type="Proteomes" id="UP001054252">
    <property type="component" value="Unassembled WGS sequence"/>
</dbReference>
<dbReference type="AlphaFoldDB" id="A0AAV5JNH7"/>
<reference evidence="1 2" key="1">
    <citation type="journal article" date="2021" name="Commun. Biol.">
        <title>The genome of Shorea leprosula (Dipterocarpaceae) highlights the ecological relevance of drought in aseasonal tropical rainforests.</title>
        <authorList>
            <person name="Ng K.K.S."/>
            <person name="Kobayashi M.J."/>
            <person name="Fawcett J.A."/>
            <person name="Hatakeyama M."/>
            <person name="Paape T."/>
            <person name="Ng C.H."/>
            <person name="Ang C.C."/>
            <person name="Tnah L.H."/>
            <person name="Lee C.T."/>
            <person name="Nishiyama T."/>
            <person name="Sese J."/>
            <person name="O'Brien M.J."/>
            <person name="Copetti D."/>
            <person name="Mohd Noor M.I."/>
            <person name="Ong R.C."/>
            <person name="Putra M."/>
            <person name="Sireger I.Z."/>
            <person name="Indrioko S."/>
            <person name="Kosugi Y."/>
            <person name="Izuno A."/>
            <person name="Isagi Y."/>
            <person name="Lee S.L."/>
            <person name="Shimizu K.K."/>
        </authorList>
    </citation>
    <scope>NUCLEOTIDE SEQUENCE [LARGE SCALE GENOMIC DNA]</scope>
    <source>
        <strain evidence="1">214</strain>
    </source>
</reference>
<evidence type="ECO:0000313" key="1">
    <source>
        <dbReference type="EMBL" id="GKV14301.1"/>
    </source>
</evidence>
<protein>
    <submittedName>
        <fullName evidence="1">Uncharacterized protein</fullName>
    </submittedName>
</protein>
<proteinExistence type="predicted"/>
<keyword evidence="2" id="KW-1185">Reference proteome</keyword>
<gene>
    <name evidence="1" type="ORF">SLEP1_g25196</name>
</gene>
<evidence type="ECO:0000313" key="2">
    <source>
        <dbReference type="Proteomes" id="UP001054252"/>
    </source>
</evidence>
<name>A0AAV5JNH7_9ROSI</name>